<dbReference type="AlphaFoldDB" id="A0AA88XNF2"/>
<reference evidence="1" key="1">
    <citation type="submission" date="2019-08" db="EMBL/GenBank/DDBJ databases">
        <title>The improved chromosome-level genome for the pearl oyster Pinctada fucata martensii using PacBio sequencing and Hi-C.</title>
        <authorList>
            <person name="Zheng Z."/>
        </authorList>
    </citation>
    <scope>NUCLEOTIDE SEQUENCE</scope>
    <source>
        <strain evidence="1">ZZ-2019</strain>
        <tissue evidence="1">Adductor muscle</tissue>
    </source>
</reference>
<evidence type="ECO:0000313" key="2">
    <source>
        <dbReference type="Proteomes" id="UP001186944"/>
    </source>
</evidence>
<keyword evidence="2" id="KW-1185">Reference proteome</keyword>
<dbReference type="EMBL" id="VSWD01000011">
    <property type="protein sequence ID" value="KAK3088657.1"/>
    <property type="molecule type" value="Genomic_DNA"/>
</dbReference>
<accession>A0AA88XNF2</accession>
<protein>
    <submittedName>
        <fullName evidence="1">Uncharacterized protein</fullName>
    </submittedName>
</protein>
<proteinExistence type="predicted"/>
<organism evidence="1 2">
    <name type="scientific">Pinctada imbricata</name>
    <name type="common">Atlantic pearl-oyster</name>
    <name type="synonym">Pinctada martensii</name>
    <dbReference type="NCBI Taxonomy" id="66713"/>
    <lineage>
        <taxon>Eukaryota</taxon>
        <taxon>Metazoa</taxon>
        <taxon>Spiralia</taxon>
        <taxon>Lophotrochozoa</taxon>
        <taxon>Mollusca</taxon>
        <taxon>Bivalvia</taxon>
        <taxon>Autobranchia</taxon>
        <taxon>Pteriomorphia</taxon>
        <taxon>Pterioida</taxon>
        <taxon>Pterioidea</taxon>
        <taxon>Pteriidae</taxon>
        <taxon>Pinctada</taxon>
    </lineage>
</organism>
<evidence type="ECO:0000313" key="1">
    <source>
        <dbReference type="EMBL" id="KAK3088657.1"/>
    </source>
</evidence>
<name>A0AA88XNF2_PINIB</name>
<dbReference type="Proteomes" id="UP001186944">
    <property type="component" value="Unassembled WGS sequence"/>
</dbReference>
<sequence length="200" mass="23440">MAFNTTYHRLLDNNIRHIYSGLPTDLRFRQPGFRQKLNPASRCVELQRRPPDRFERKFLQYDEKYDINIPRAPALRTVSRAEADAIVTRVSRPTTSSKLRRDTCSREETRQQKDSCVLCTYHALPRPVSRKELRDITNRLMTPTISANIRNRTRTRRDFVITDVTESCARVASTPSMRYRYLRVDSADSDTYSSDFEADD</sequence>
<comment type="caution">
    <text evidence="1">The sequence shown here is derived from an EMBL/GenBank/DDBJ whole genome shotgun (WGS) entry which is preliminary data.</text>
</comment>
<gene>
    <name evidence="1" type="ORF">FSP39_022008</name>
</gene>